<gene>
    <name evidence="1" type="ORF">HELGO_WM35532</name>
</gene>
<sequence length="62" mass="7393">MGQGDPCGKIKEMIRKMQEQIRWRQGDLNQRSDSYRGHVQRIEILEKKISYLRGLIVMGWCK</sequence>
<organism evidence="1">
    <name type="scientific">uncultured Sulfurovum sp</name>
    <dbReference type="NCBI Taxonomy" id="269237"/>
    <lineage>
        <taxon>Bacteria</taxon>
        <taxon>Pseudomonadati</taxon>
        <taxon>Campylobacterota</taxon>
        <taxon>Epsilonproteobacteria</taxon>
        <taxon>Campylobacterales</taxon>
        <taxon>Sulfurovaceae</taxon>
        <taxon>Sulfurovum</taxon>
        <taxon>environmental samples</taxon>
    </lineage>
</organism>
<proteinExistence type="predicted"/>
<accession>A0A6S6SMS9</accession>
<reference evidence="1" key="1">
    <citation type="submission" date="2020-01" db="EMBL/GenBank/DDBJ databases">
        <authorList>
            <person name="Meier V. D."/>
            <person name="Meier V D."/>
        </authorList>
    </citation>
    <scope>NUCLEOTIDE SEQUENCE</scope>
    <source>
        <strain evidence="1">HLG_WM_MAG_03</strain>
    </source>
</reference>
<evidence type="ECO:0000313" key="1">
    <source>
        <dbReference type="EMBL" id="CAA6804018.1"/>
    </source>
</evidence>
<protein>
    <submittedName>
        <fullName evidence="1">Uncharacterized protein</fullName>
    </submittedName>
</protein>
<dbReference type="AlphaFoldDB" id="A0A6S6SMS9"/>
<dbReference type="EMBL" id="CACVAR010000122">
    <property type="protein sequence ID" value="CAA6804018.1"/>
    <property type="molecule type" value="Genomic_DNA"/>
</dbReference>
<name>A0A6S6SMS9_9BACT</name>